<feature type="region of interest" description="Disordered" evidence="1">
    <location>
        <begin position="1"/>
        <end position="31"/>
    </location>
</feature>
<reference evidence="3" key="1">
    <citation type="journal article" date="2019" name="Int. J. Syst. Evol. Microbiol.">
        <title>The Global Catalogue of Microorganisms (GCM) 10K type strain sequencing project: providing services to taxonomists for standard genome sequencing and annotation.</title>
        <authorList>
            <consortium name="The Broad Institute Genomics Platform"/>
            <consortium name="The Broad Institute Genome Sequencing Center for Infectious Disease"/>
            <person name="Wu L."/>
            <person name="Ma J."/>
        </authorList>
    </citation>
    <scope>NUCLEOTIDE SEQUENCE [LARGE SCALE GENOMIC DNA]</scope>
    <source>
        <strain evidence="3">JCM 17326</strain>
    </source>
</reference>
<protein>
    <submittedName>
        <fullName evidence="2">Uncharacterized protein</fullName>
    </submittedName>
</protein>
<evidence type="ECO:0000256" key="1">
    <source>
        <dbReference type="SAM" id="MobiDB-lite"/>
    </source>
</evidence>
<sequence>MFTATEVPGEEPHGPVPAVAGDAGGGEESVSRYPAARIRPFSDVAAILELAAPGIRHPSEEHPTGGPPRT</sequence>
<comment type="caution">
    <text evidence="2">The sequence shown here is derived from an EMBL/GenBank/DDBJ whole genome shotgun (WGS) entry which is preliminary data.</text>
</comment>
<dbReference type="EMBL" id="BAABDQ010000007">
    <property type="protein sequence ID" value="GAA3553222.1"/>
    <property type="molecule type" value="Genomic_DNA"/>
</dbReference>
<evidence type="ECO:0000313" key="3">
    <source>
        <dbReference type="Proteomes" id="UP001500630"/>
    </source>
</evidence>
<keyword evidence="3" id="KW-1185">Reference proteome</keyword>
<accession>A0ABP6WPY3</accession>
<name>A0ABP6WPY3_9ACTN</name>
<evidence type="ECO:0000313" key="2">
    <source>
        <dbReference type="EMBL" id="GAA3553222.1"/>
    </source>
</evidence>
<proteinExistence type="predicted"/>
<dbReference type="Proteomes" id="UP001500630">
    <property type="component" value="Unassembled WGS sequence"/>
</dbReference>
<gene>
    <name evidence="2" type="ORF">GCM10022419_037030</name>
</gene>
<organism evidence="2 3">
    <name type="scientific">Nonomuraea rosea</name>
    <dbReference type="NCBI Taxonomy" id="638574"/>
    <lineage>
        <taxon>Bacteria</taxon>
        <taxon>Bacillati</taxon>
        <taxon>Actinomycetota</taxon>
        <taxon>Actinomycetes</taxon>
        <taxon>Streptosporangiales</taxon>
        <taxon>Streptosporangiaceae</taxon>
        <taxon>Nonomuraea</taxon>
    </lineage>
</organism>